<name>A0A177UHI6_9BASI</name>
<accession>A0A177UHI6</accession>
<proteinExistence type="predicted"/>
<organism evidence="1 2">
    <name type="scientific">Tilletia caries</name>
    <name type="common">wheat bunt fungus</name>
    <dbReference type="NCBI Taxonomy" id="13290"/>
    <lineage>
        <taxon>Eukaryota</taxon>
        <taxon>Fungi</taxon>
        <taxon>Dikarya</taxon>
        <taxon>Basidiomycota</taxon>
        <taxon>Ustilaginomycotina</taxon>
        <taxon>Exobasidiomycetes</taxon>
        <taxon>Tilletiales</taxon>
        <taxon>Tilletiaceae</taxon>
        <taxon>Tilletia</taxon>
    </lineage>
</organism>
<dbReference type="Proteomes" id="UP000077671">
    <property type="component" value="Unassembled WGS sequence"/>
</dbReference>
<protein>
    <submittedName>
        <fullName evidence="1">Uncharacterized protein</fullName>
    </submittedName>
</protein>
<dbReference type="AlphaFoldDB" id="A0A177UHI6"/>
<evidence type="ECO:0000313" key="1">
    <source>
        <dbReference type="EMBL" id="KAE8262324.1"/>
    </source>
</evidence>
<reference evidence="1" key="2">
    <citation type="journal article" date="2019" name="IMA Fungus">
        <title>Genome sequencing and comparison of five Tilletia species to identify candidate genes for the detection of regulated species infecting wheat.</title>
        <authorList>
            <person name="Nguyen H.D.T."/>
            <person name="Sultana T."/>
            <person name="Kesanakurti P."/>
            <person name="Hambleton S."/>
        </authorList>
    </citation>
    <scope>NUCLEOTIDE SEQUENCE</scope>
    <source>
        <strain evidence="1">DAOMC 238032</strain>
    </source>
</reference>
<gene>
    <name evidence="1" type="ORF">A4X03_0g2543</name>
</gene>
<dbReference type="EMBL" id="LWDD02000252">
    <property type="protein sequence ID" value="KAE8262324.1"/>
    <property type="molecule type" value="Genomic_DNA"/>
</dbReference>
<sequence length="133" mass="14808">MQIRRFPHLTVLLSAVFCLMAMGMVAAAPLPASASSYVLEHQPTERFHKRVLPDLSQMNKEALEGLLAIKAQEHKLILDAKDNLFAQGGASSSRGLRTFNWLNVAEQKAVKEMLAVLRELRRTELRLAPVSAM</sequence>
<reference evidence="1" key="1">
    <citation type="submission" date="2016-04" db="EMBL/GenBank/DDBJ databases">
        <authorList>
            <person name="Nguyen H.D."/>
            <person name="Kesanakurti P."/>
            <person name="Cullis J."/>
            <person name="Levesque C.A."/>
            <person name="Hambleton S."/>
        </authorList>
    </citation>
    <scope>NUCLEOTIDE SEQUENCE</scope>
    <source>
        <strain evidence="1">DAOMC 238032</strain>
    </source>
</reference>
<comment type="caution">
    <text evidence="1">The sequence shown here is derived from an EMBL/GenBank/DDBJ whole genome shotgun (WGS) entry which is preliminary data.</text>
</comment>
<evidence type="ECO:0000313" key="2">
    <source>
        <dbReference type="Proteomes" id="UP000077671"/>
    </source>
</evidence>